<feature type="domain" description="EF-hand" evidence="1">
    <location>
        <begin position="98"/>
        <end position="133"/>
    </location>
</feature>
<dbReference type="PROSITE" id="PS00018">
    <property type="entry name" value="EF_HAND_1"/>
    <property type="match status" value="1"/>
</dbReference>
<dbReference type="GO" id="GO:0005509">
    <property type="term" value="F:calcium ion binding"/>
    <property type="evidence" value="ECO:0007669"/>
    <property type="project" value="InterPro"/>
</dbReference>
<dbReference type="CDD" id="cd00051">
    <property type="entry name" value="EFh"/>
    <property type="match status" value="1"/>
</dbReference>
<dbReference type="InterPro" id="IPR002048">
    <property type="entry name" value="EF_hand_dom"/>
</dbReference>
<organism evidence="2 3">
    <name type="scientific">Pseudoxanthomonas composti</name>
    <dbReference type="NCBI Taxonomy" id="2137479"/>
    <lineage>
        <taxon>Bacteria</taxon>
        <taxon>Pseudomonadati</taxon>
        <taxon>Pseudomonadota</taxon>
        <taxon>Gammaproteobacteria</taxon>
        <taxon>Lysobacterales</taxon>
        <taxon>Lysobacteraceae</taxon>
        <taxon>Pseudoxanthomonas</taxon>
    </lineage>
</organism>
<evidence type="ECO:0000313" key="2">
    <source>
        <dbReference type="EMBL" id="RXR06220.1"/>
    </source>
</evidence>
<reference evidence="2 3" key="1">
    <citation type="submission" date="2019-01" db="EMBL/GenBank/DDBJ databases">
        <title>Pseudoxanthomonas composti sp. nov., isolated from compost.</title>
        <authorList>
            <person name="Yang G."/>
        </authorList>
    </citation>
    <scope>NUCLEOTIDE SEQUENCE [LARGE SCALE GENOMIC DNA]</scope>
    <source>
        <strain evidence="2 3">GSS15</strain>
    </source>
</reference>
<proteinExistence type="predicted"/>
<keyword evidence="3" id="KW-1185">Reference proteome</keyword>
<dbReference type="InterPro" id="IPR011992">
    <property type="entry name" value="EF-hand-dom_pair"/>
</dbReference>
<dbReference type="EMBL" id="SAWZ01000004">
    <property type="protein sequence ID" value="RXR06220.1"/>
    <property type="molecule type" value="Genomic_DNA"/>
</dbReference>
<dbReference type="Gene3D" id="1.10.238.10">
    <property type="entry name" value="EF-hand"/>
    <property type="match status" value="1"/>
</dbReference>
<sequence length="135" mass="14680">MCMRHIPGRWRVAVDATSDLLRPPPFLSACLARRFPMQGTAMPRPISPLLRCCVAAALVALTCLANAQSVNPRAAEALQKLKAADANGDGMLSREEVKDMPRLSKAFDRIDADGDGLISPEELRAAGQKLKQRNE</sequence>
<comment type="caution">
    <text evidence="2">The sequence shown here is derived from an EMBL/GenBank/DDBJ whole genome shotgun (WGS) entry which is preliminary data.</text>
</comment>
<evidence type="ECO:0000313" key="3">
    <source>
        <dbReference type="Proteomes" id="UP000289784"/>
    </source>
</evidence>
<evidence type="ECO:0000259" key="1">
    <source>
        <dbReference type="PROSITE" id="PS50222"/>
    </source>
</evidence>
<dbReference type="PROSITE" id="PS50222">
    <property type="entry name" value="EF_HAND_2"/>
    <property type="match status" value="1"/>
</dbReference>
<dbReference type="AlphaFoldDB" id="A0A4Q1JVM5"/>
<dbReference type="SMART" id="SM00054">
    <property type="entry name" value="EFh"/>
    <property type="match status" value="2"/>
</dbReference>
<protein>
    <submittedName>
        <fullName evidence="2">EF-hand domain-containing protein</fullName>
    </submittedName>
</protein>
<dbReference type="Proteomes" id="UP000289784">
    <property type="component" value="Unassembled WGS sequence"/>
</dbReference>
<dbReference type="SUPFAM" id="SSF47473">
    <property type="entry name" value="EF-hand"/>
    <property type="match status" value="1"/>
</dbReference>
<name>A0A4Q1JVM5_9GAMM</name>
<gene>
    <name evidence="2" type="ORF">EPA99_10105</name>
</gene>
<dbReference type="InterPro" id="IPR018247">
    <property type="entry name" value="EF_Hand_1_Ca_BS"/>
</dbReference>
<accession>A0A4Q1JVM5</accession>
<dbReference type="Pfam" id="PF13202">
    <property type="entry name" value="EF-hand_5"/>
    <property type="match status" value="2"/>
</dbReference>
<dbReference type="OrthoDB" id="5986268at2"/>